<dbReference type="EMBL" id="CAJVQC010113243">
    <property type="protein sequence ID" value="CAG8835943.1"/>
    <property type="molecule type" value="Genomic_DNA"/>
</dbReference>
<gene>
    <name evidence="1" type="ORF">RPERSI_LOCUS29740</name>
</gene>
<proteinExistence type="predicted"/>
<accession>A0ACA9SD10</accession>
<sequence length="248" mass="29057">SQEKYNTKEKRAETKELYIRHQDLEGDLNLSDFVNLEKLDCSHNQITHLEITDCTNLKKLDCSNNQLTNLDLTNNKKLEILDIRINNFSKKQDLTFLSHLVNLEIGQGTCNYFTGSLEFLKNLNKLKKLDIDGTDIDSGLEYLPNSIEKFYCAPRKREEAKVRTIHIFFADEQGIVREEGDGYIVNFPRKLQDFKKWQEKGFTNEQRKEAGLKLEEWTFADYIKEKGCDISNTDKIEELIKEYRQAQT</sequence>
<name>A0ACA9SD10_9GLOM</name>
<protein>
    <submittedName>
        <fullName evidence="1">26187_t:CDS:1</fullName>
    </submittedName>
</protein>
<feature type="non-terminal residue" evidence="1">
    <location>
        <position position="1"/>
    </location>
</feature>
<evidence type="ECO:0000313" key="1">
    <source>
        <dbReference type="EMBL" id="CAG8835943.1"/>
    </source>
</evidence>
<organism evidence="1 2">
    <name type="scientific">Racocetra persica</name>
    <dbReference type="NCBI Taxonomy" id="160502"/>
    <lineage>
        <taxon>Eukaryota</taxon>
        <taxon>Fungi</taxon>
        <taxon>Fungi incertae sedis</taxon>
        <taxon>Mucoromycota</taxon>
        <taxon>Glomeromycotina</taxon>
        <taxon>Glomeromycetes</taxon>
        <taxon>Diversisporales</taxon>
        <taxon>Gigasporaceae</taxon>
        <taxon>Racocetra</taxon>
    </lineage>
</organism>
<evidence type="ECO:0000313" key="2">
    <source>
        <dbReference type="Proteomes" id="UP000789920"/>
    </source>
</evidence>
<dbReference type="Proteomes" id="UP000789920">
    <property type="component" value="Unassembled WGS sequence"/>
</dbReference>
<comment type="caution">
    <text evidence="1">The sequence shown here is derived from an EMBL/GenBank/DDBJ whole genome shotgun (WGS) entry which is preliminary data.</text>
</comment>
<reference evidence="1" key="1">
    <citation type="submission" date="2021-06" db="EMBL/GenBank/DDBJ databases">
        <authorList>
            <person name="Kallberg Y."/>
            <person name="Tangrot J."/>
            <person name="Rosling A."/>
        </authorList>
    </citation>
    <scope>NUCLEOTIDE SEQUENCE</scope>
    <source>
        <strain evidence="1">MA461A</strain>
    </source>
</reference>
<keyword evidence="2" id="KW-1185">Reference proteome</keyword>